<dbReference type="AlphaFoldDB" id="A0A7M3MHL5"/>
<dbReference type="EMBL" id="QMIE01000002">
    <property type="protein sequence ID" value="TVM19184.1"/>
    <property type="molecule type" value="Genomic_DNA"/>
</dbReference>
<gene>
    <name evidence="1" type="ORF">DPQ33_02160</name>
</gene>
<reference evidence="1 2" key="1">
    <citation type="submission" date="2018-06" db="EMBL/GenBank/DDBJ databases">
        <title>Complete genome of Desulfovibrio indonesiensis P37SLT.</title>
        <authorList>
            <person name="Crispim J.S."/>
            <person name="Vidigal P.M.P."/>
            <person name="Silva L.C.F."/>
            <person name="Laguardia C.N."/>
            <person name="Araujo L.C."/>
            <person name="Dias R.S."/>
            <person name="Sousa M.P."/>
            <person name="Paula S.O."/>
            <person name="Silva C."/>
        </authorList>
    </citation>
    <scope>NUCLEOTIDE SEQUENCE [LARGE SCALE GENOMIC DNA]</scope>
    <source>
        <strain evidence="1 2">P37SLT</strain>
    </source>
</reference>
<dbReference type="RefSeq" id="WP_144301542.1">
    <property type="nucleotide sequence ID" value="NZ_QMIE01000002.1"/>
</dbReference>
<evidence type="ECO:0000313" key="1">
    <source>
        <dbReference type="EMBL" id="TVM19184.1"/>
    </source>
</evidence>
<proteinExistence type="predicted"/>
<dbReference type="SUPFAM" id="SSF54637">
    <property type="entry name" value="Thioesterase/thiol ester dehydrase-isomerase"/>
    <property type="match status" value="1"/>
</dbReference>
<organism evidence="1 2">
    <name type="scientific">Oceanidesulfovibrio indonesiensis</name>
    <dbReference type="NCBI Taxonomy" id="54767"/>
    <lineage>
        <taxon>Bacteria</taxon>
        <taxon>Pseudomonadati</taxon>
        <taxon>Thermodesulfobacteriota</taxon>
        <taxon>Desulfovibrionia</taxon>
        <taxon>Desulfovibrionales</taxon>
        <taxon>Desulfovibrionaceae</taxon>
        <taxon>Oceanidesulfovibrio</taxon>
    </lineage>
</organism>
<name>A0A7M3MHL5_9BACT</name>
<evidence type="ECO:0000313" key="2">
    <source>
        <dbReference type="Proteomes" id="UP000448292"/>
    </source>
</evidence>
<comment type="caution">
    <text evidence="1">The sequence shown here is derived from an EMBL/GenBank/DDBJ whole genome shotgun (WGS) entry which is preliminary data.</text>
</comment>
<dbReference type="Gene3D" id="3.10.129.10">
    <property type="entry name" value="Hotdog Thioesterase"/>
    <property type="match status" value="1"/>
</dbReference>
<dbReference type="Pfam" id="PF22817">
    <property type="entry name" value="ApeP-like"/>
    <property type="match status" value="1"/>
</dbReference>
<sequence>MRADDRTIELVLPHRPPMLFVERVEDIAPGVRGVGFRAVPADDPMAAPGGTFLPWLQAIEMIAQTAAIVAKLIDPVPDTPSVRAPGYLAGFNAKSHGSIHLPAELRAEVEITKNWGPLAMISGVVFADDVKVVEADVTISTSIPK</sequence>
<dbReference type="InterPro" id="IPR029069">
    <property type="entry name" value="HotDog_dom_sf"/>
</dbReference>
<keyword evidence="2" id="KW-1185">Reference proteome</keyword>
<protein>
    <submittedName>
        <fullName evidence="1">Uncharacterized protein</fullName>
    </submittedName>
</protein>
<accession>A0A7M3MHL5</accession>
<dbReference type="Proteomes" id="UP000448292">
    <property type="component" value="Unassembled WGS sequence"/>
</dbReference>
<dbReference type="OrthoDB" id="5402427at2"/>
<dbReference type="InterPro" id="IPR016776">
    <property type="entry name" value="ApeP-like_dehydratase"/>
</dbReference>